<feature type="transmembrane region" description="Helical" evidence="2">
    <location>
        <begin position="22"/>
        <end position="44"/>
    </location>
</feature>
<sequence length="145" mass="17050">MTISKDRVKPSPFPDNWKLNEIFATGVVLGGYLALMTIIFFWAIKETTFFLKDYSKKDREAQWALSHKTLHGLQPPKISNIFNEKNSYKELIKSSYRELSEISKQAKRRVEVARLRELHKLKRHVEFVVKLKGLDIDTIQQHYTV</sequence>
<dbReference type="AlphaFoldDB" id="A0A0B2QNT5"/>
<reference evidence="3" key="1">
    <citation type="submission" date="2014-07" db="EMBL/GenBank/DDBJ databases">
        <title>Identification of a novel salt tolerance gene in wild soybean by whole-genome sequencing.</title>
        <authorList>
            <person name="Lam H.-M."/>
            <person name="Qi X."/>
            <person name="Li M.-W."/>
            <person name="Liu X."/>
            <person name="Xie M."/>
            <person name="Ni M."/>
            <person name="Xu X."/>
        </authorList>
    </citation>
    <scope>NUCLEOTIDE SEQUENCE [LARGE SCALE GENOMIC DNA]</scope>
    <source>
        <tissue evidence="3">Root</tissue>
    </source>
</reference>
<keyword evidence="2" id="KW-1133">Transmembrane helix</keyword>
<evidence type="ECO:0000256" key="2">
    <source>
        <dbReference type="SAM" id="Phobius"/>
    </source>
</evidence>
<dbReference type="EMBL" id="KN657562">
    <property type="protein sequence ID" value="KHN21819.1"/>
    <property type="molecule type" value="Genomic_DNA"/>
</dbReference>
<gene>
    <name evidence="3" type="ORF">glysoja_042916</name>
</gene>
<dbReference type="EC" id="3.6.3.6" evidence="3"/>
<protein>
    <submittedName>
        <fullName evidence="3">Plasma membrane ATPase 4</fullName>
        <ecNumber evidence="3">3.6.3.6</ecNumber>
    </submittedName>
</protein>
<dbReference type="Proteomes" id="UP000053555">
    <property type="component" value="Unassembled WGS sequence"/>
</dbReference>
<evidence type="ECO:0000313" key="3">
    <source>
        <dbReference type="EMBL" id="KHN21819.1"/>
    </source>
</evidence>
<keyword evidence="3" id="KW-0378">Hydrolase</keyword>
<name>A0A0B2QNT5_GLYSO</name>
<dbReference type="Gene3D" id="1.20.1110.10">
    <property type="entry name" value="Calcium-transporting ATPase, transmembrane domain"/>
    <property type="match status" value="1"/>
</dbReference>
<evidence type="ECO:0000256" key="1">
    <source>
        <dbReference type="ARBA" id="ARBA00022842"/>
    </source>
</evidence>
<keyword evidence="1" id="KW-0460">Magnesium</keyword>
<dbReference type="PANTHER" id="PTHR42861">
    <property type="entry name" value="CALCIUM-TRANSPORTING ATPASE"/>
    <property type="match status" value="1"/>
</dbReference>
<dbReference type="GO" id="GO:0016787">
    <property type="term" value="F:hydrolase activity"/>
    <property type="evidence" value="ECO:0007669"/>
    <property type="project" value="UniProtKB-KW"/>
</dbReference>
<keyword evidence="2" id="KW-0812">Transmembrane</keyword>
<proteinExistence type="predicted"/>
<keyword evidence="2" id="KW-0472">Membrane</keyword>
<dbReference type="Gene3D" id="6.10.140.890">
    <property type="match status" value="1"/>
</dbReference>
<accession>A0A0B2QNT5</accession>
<organism evidence="3">
    <name type="scientific">Glycine soja</name>
    <name type="common">Wild soybean</name>
    <dbReference type="NCBI Taxonomy" id="3848"/>
    <lineage>
        <taxon>Eukaryota</taxon>
        <taxon>Viridiplantae</taxon>
        <taxon>Streptophyta</taxon>
        <taxon>Embryophyta</taxon>
        <taxon>Tracheophyta</taxon>
        <taxon>Spermatophyta</taxon>
        <taxon>Magnoliopsida</taxon>
        <taxon>eudicotyledons</taxon>
        <taxon>Gunneridae</taxon>
        <taxon>Pentapetalae</taxon>
        <taxon>rosids</taxon>
        <taxon>fabids</taxon>
        <taxon>Fabales</taxon>
        <taxon>Fabaceae</taxon>
        <taxon>Papilionoideae</taxon>
        <taxon>50 kb inversion clade</taxon>
        <taxon>NPAAA clade</taxon>
        <taxon>indigoferoid/millettioid clade</taxon>
        <taxon>Phaseoleae</taxon>
        <taxon>Glycine</taxon>
        <taxon>Glycine subgen. Soja</taxon>
    </lineage>
</organism>